<name>A0A2P4YFT7_9STRA</name>
<organism evidence="5 6">
    <name type="scientific">Phytophthora palmivora</name>
    <dbReference type="NCBI Taxonomy" id="4796"/>
    <lineage>
        <taxon>Eukaryota</taxon>
        <taxon>Sar</taxon>
        <taxon>Stramenopiles</taxon>
        <taxon>Oomycota</taxon>
        <taxon>Peronosporomycetes</taxon>
        <taxon>Peronosporales</taxon>
        <taxon>Peronosporaceae</taxon>
        <taxon>Phytophthora</taxon>
    </lineage>
</organism>
<dbReference type="EMBL" id="NCKW01003405">
    <property type="protein sequence ID" value="POM76668.1"/>
    <property type="molecule type" value="Genomic_DNA"/>
</dbReference>
<sequence>MEMEWDGNTNKEGEIVKEGLRGFAERWCQKSSPKIKLHMDPIEWVNAPQQHDFESCGVLVVSQAYSYVTENLHNVSKTDVKAMRLRMLWMVLCNSRKRRLARSTVDKTKEINEQLHNQLK</sequence>
<reference evidence="5 6" key="1">
    <citation type="journal article" date="2017" name="Genome Biol. Evol.">
        <title>Phytophthora megakarya and P. palmivora, closely related causal agents of cacao black pod rot, underwent increases in genome sizes and gene numbers by different mechanisms.</title>
        <authorList>
            <person name="Ali S.S."/>
            <person name="Shao J."/>
            <person name="Lary D.J."/>
            <person name="Kronmiller B."/>
            <person name="Shen D."/>
            <person name="Strem M.D."/>
            <person name="Amoako-Attah I."/>
            <person name="Akrofi A.Y."/>
            <person name="Begoude B.A."/>
            <person name="Ten Hoopen G.M."/>
            <person name="Coulibaly K."/>
            <person name="Kebe B.I."/>
            <person name="Melnick R.L."/>
            <person name="Guiltinan M.J."/>
            <person name="Tyler B.M."/>
            <person name="Meinhardt L.W."/>
            <person name="Bailey B.A."/>
        </authorList>
    </citation>
    <scope>NUCLEOTIDE SEQUENCE [LARGE SCALE GENOMIC DNA]</scope>
    <source>
        <strain evidence="6">sbr112.9</strain>
    </source>
</reference>
<dbReference type="OrthoDB" id="109811at2759"/>
<keyword evidence="6" id="KW-1185">Reference proteome</keyword>
<dbReference type="InterPro" id="IPR038765">
    <property type="entry name" value="Papain-like_cys_pep_sf"/>
</dbReference>
<evidence type="ECO:0000259" key="4">
    <source>
        <dbReference type="Pfam" id="PF02902"/>
    </source>
</evidence>
<evidence type="ECO:0000313" key="5">
    <source>
        <dbReference type="EMBL" id="POM76668.1"/>
    </source>
</evidence>
<keyword evidence="2" id="KW-0645">Protease</keyword>
<dbReference type="Pfam" id="PF02902">
    <property type="entry name" value="Peptidase_C48"/>
    <property type="match status" value="1"/>
</dbReference>
<evidence type="ECO:0000313" key="6">
    <source>
        <dbReference type="Proteomes" id="UP000237271"/>
    </source>
</evidence>
<dbReference type="GO" id="GO:0008234">
    <property type="term" value="F:cysteine-type peptidase activity"/>
    <property type="evidence" value="ECO:0007669"/>
    <property type="project" value="InterPro"/>
</dbReference>
<proteinExistence type="inferred from homology"/>
<comment type="caution">
    <text evidence="5">The sequence shown here is derived from an EMBL/GenBank/DDBJ whole genome shotgun (WGS) entry which is preliminary data.</text>
</comment>
<dbReference type="Proteomes" id="UP000237271">
    <property type="component" value="Unassembled WGS sequence"/>
</dbReference>
<gene>
    <name evidence="5" type="ORF">PHPALM_6062</name>
</gene>
<evidence type="ECO:0000256" key="3">
    <source>
        <dbReference type="ARBA" id="ARBA00022801"/>
    </source>
</evidence>
<protein>
    <recommendedName>
        <fullName evidence="4">Ubiquitin-like protease family profile domain-containing protein</fullName>
    </recommendedName>
</protein>
<accession>A0A2P4YFT7</accession>
<dbReference type="SUPFAM" id="SSF54001">
    <property type="entry name" value="Cysteine proteinases"/>
    <property type="match status" value="1"/>
</dbReference>
<dbReference type="AlphaFoldDB" id="A0A2P4YFT7"/>
<comment type="similarity">
    <text evidence="1">Belongs to the peptidase C48 family.</text>
</comment>
<dbReference type="GO" id="GO:0006508">
    <property type="term" value="P:proteolysis"/>
    <property type="evidence" value="ECO:0007669"/>
    <property type="project" value="UniProtKB-KW"/>
</dbReference>
<dbReference type="Gene3D" id="3.40.395.10">
    <property type="entry name" value="Adenoviral Proteinase, Chain A"/>
    <property type="match status" value="1"/>
</dbReference>
<feature type="domain" description="Ubiquitin-like protease family profile" evidence="4">
    <location>
        <begin position="10"/>
        <end position="87"/>
    </location>
</feature>
<evidence type="ECO:0000256" key="1">
    <source>
        <dbReference type="ARBA" id="ARBA00005234"/>
    </source>
</evidence>
<dbReference type="InterPro" id="IPR003653">
    <property type="entry name" value="Peptidase_C48_C"/>
</dbReference>
<keyword evidence="3" id="KW-0378">Hydrolase</keyword>
<evidence type="ECO:0000256" key="2">
    <source>
        <dbReference type="ARBA" id="ARBA00022670"/>
    </source>
</evidence>